<proteinExistence type="predicted"/>
<feature type="compositionally biased region" description="Basic and acidic residues" evidence="2">
    <location>
        <begin position="410"/>
        <end position="420"/>
    </location>
</feature>
<evidence type="ECO:0000313" key="4">
    <source>
        <dbReference type="Proteomes" id="UP000030655"/>
    </source>
</evidence>
<feature type="compositionally biased region" description="Basic and acidic residues" evidence="2">
    <location>
        <begin position="334"/>
        <end position="355"/>
    </location>
</feature>
<reference evidence="3 4" key="2">
    <citation type="submission" date="2014-03" db="EMBL/GenBank/DDBJ databases">
        <title>The Genome Sequence of Anncaliia algerae insect isolate PRA339.</title>
        <authorList>
            <consortium name="The Broad Institute Genome Sequencing Platform"/>
            <consortium name="The Broad Institute Genome Sequencing Center for Infectious Disease"/>
            <person name="Cuomo C."/>
            <person name="Becnel J."/>
            <person name="Sanscrainte N."/>
            <person name="Walker B."/>
            <person name="Young S.K."/>
            <person name="Zeng Q."/>
            <person name="Gargeya S."/>
            <person name="Fitzgerald M."/>
            <person name="Haas B."/>
            <person name="Abouelleil A."/>
            <person name="Alvarado L."/>
            <person name="Arachchi H.M."/>
            <person name="Berlin A.M."/>
            <person name="Chapman S.B."/>
            <person name="Dewar J."/>
            <person name="Goldberg J."/>
            <person name="Griggs A."/>
            <person name="Gujja S."/>
            <person name="Hansen M."/>
            <person name="Howarth C."/>
            <person name="Imamovic A."/>
            <person name="Larimer J."/>
            <person name="McCowan C."/>
            <person name="Murphy C."/>
            <person name="Neiman D."/>
            <person name="Pearson M."/>
            <person name="Priest M."/>
            <person name="Roberts A."/>
            <person name="Saif S."/>
            <person name="Shea T."/>
            <person name="Sisk P."/>
            <person name="Sykes S."/>
            <person name="Wortman J."/>
            <person name="Nusbaum C."/>
            <person name="Birren B."/>
        </authorList>
    </citation>
    <scope>NUCLEOTIDE SEQUENCE [LARGE SCALE GENOMIC DNA]</scope>
    <source>
        <strain evidence="3 4">PRA339</strain>
    </source>
</reference>
<accession>A0A059F0D6</accession>
<feature type="compositionally biased region" description="Basic and acidic residues" evidence="2">
    <location>
        <begin position="453"/>
        <end position="464"/>
    </location>
</feature>
<name>A0A059F0D6_9MICR</name>
<dbReference type="AlphaFoldDB" id="A0A059F0D6"/>
<evidence type="ECO:0000313" key="3">
    <source>
        <dbReference type="EMBL" id="KCZ80610.1"/>
    </source>
</evidence>
<gene>
    <name evidence="3" type="ORF">H312_01985</name>
</gene>
<evidence type="ECO:0000256" key="1">
    <source>
        <dbReference type="SAM" id="Coils"/>
    </source>
</evidence>
<dbReference type="HOGENOM" id="CLU_476448_0_0_1"/>
<keyword evidence="4" id="KW-1185">Reference proteome</keyword>
<feature type="region of interest" description="Disordered" evidence="2">
    <location>
        <begin position="314"/>
        <end position="535"/>
    </location>
</feature>
<dbReference type="EMBL" id="KK365171">
    <property type="protein sequence ID" value="KCZ80610.1"/>
    <property type="molecule type" value="Genomic_DNA"/>
</dbReference>
<feature type="compositionally biased region" description="Basic and acidic residues" evidence="2">
    <location>
        <begin position="374"/>
        <end position="393"/>
    </location>
</feature>
<evidence type="ECO:0000256" key="2">
    <source>
        <dbReference type="SAM" id="MobiDB-lite"/>
    </source>
</evidence>
<dbReference type="VEuPathDB" id="MicrosporidiaDB:H312_01985"/>
<feature type="coiled-coil region" evidence="1">
    <location>
        <begin position="83"/>
        <end position="113"/>
    </location>
</feature>
<feature type="compositionally biased region" description="Polar residues" evidence="2">
    <location>
        <begin position="490"/>
        <end position="505"/>
    </location>
</feature>
<dbReference type="Proteomes" id="UP000030655">
    <property type="component" value="Unassembled WGS sequence"/>
</dbReference>
<keyword evidence="1" id="KW-0175">Coiled coil</keyword>
<feature type="compositionally biased region" description="Basic residues" evidence="2">
    <location>
        <begin position="322"/>
        <end position="333"/>
    </location>
</feature>
<feature type="compositionally biased region" description="Polar residues" evidence="2">
    <location>
        <begin position="465"/>
        <end position="478"/>
    </location>
</feature>
<protein>
    <submittedName>
        <fullName evidence="3">Uncharacterized protein</fullName>
    </submittedName>
</protein>
<reference evidence="4" key="1">
    <citation type="submission" date="2013-02" db="EMBL/GenBank/DDBJ databases">
        <authorList>
            <consortium name="The Broad Institute Genome Sequencing Platform"/>
            <person name="Cuomo C."/>
            <person name="Becnel J."/>
            <person name="Sanscrainte N."/>
            <person name="Walker B."/>
            <person name="Young S.K."/>
            <person name="Zeng Q."/>
            <person name="Gargeya S."/>
            <person name="Fitzgerald M."/>
            <person name="Haas B."/>
            <person name="Abouelleil A."/>
            <person name="Alvarado L."/>
            <person name="Arachchi H.M."/>
            <person name="Berlin A.M."/>
            <person name="Chapman S.B."/>
            <person name="Dewar J."/>
            <person name="Goldberg J."/>
            <person name="Griggs A."/>
            <person name="Gujja S."/>
            <person name="Hansen M."/>
            <person name="Howarth C."/>
            <person name="Imamovic A."/>
            <person name="Larimer J."/>
            <person name="McCowan C."/>
            <person name="Murphy C."/>
            <person name="Neiman D."/>
            <person name="Pearson M."/>
            <person name="Priest M."/>
            <person name="Roberts A."/>
            <person name="Saif S."/>
            <person name="Shea T."/>
            <person name="Sisk P."/>
            <person name="Sykes S."/>
            <person name="Wortman J."/>
            <person name="Nusbaum C."/>
            <person name="Birren B."/>
        </authorList>
    </citation>
    <scope>NUCLEOTIDE SEQUENCE [LARGE SCALE GENOMIC DNA]</scope>
    <source>
        <strain evidence="4">PRA339</strain>
    </source>
</reference>
<dbReference type="OrthoDB" id="2250022at2759"/>
<sequence length="572" mass="66776">MDDIKKIINYINNETVSSEDFYILKNSLSELEAKYLGNNLFTILNHLEGKEKDCIDVYQEENLILSIKEPIRSKIDLRENEFRSNLISKAEFLDELRENLNQREINIKKSKSRISKEEISYCKFNDFKTFYGDLIEANYVSNYFHCLYCYLTCKELNYVDDSEDIFIFNGIHTLLGEVIFDKEIFDITNLLQKFVEQNKFIYLEENFNKFLYTKENLTKLHEILELRYFLAKENDISLDLVMTDTQVLNVLESKSVLKLDRISSVVRSNFADFSYLFKNDAKDEDTEESNLIPPPDNILDVDIENTIPQEEATKLTFSTVNRTKKKKKKKKKNKSNEKEANIEKPKDTIIRDKVRKEKKKKVRDAGSKGSGRYFNDEKNTKKELKKRLAESNEKGIVNSNKSENSTKTQNKKELSSRELLKNSNASKDIKEAKNVKTIKKNHDSGNNSSLDKPNQRDQKKKDISKNTSSNKEQQNSTAKYKKITGKFNDKNSQSKNEISNNTKETNLQKVLNNKKKKEEKNSKGNQSNKKIVNLNDSFNTSKQIIESKEKNINENDVDKIKKKIKKIKIQKK</sequence>
<feature type="compositionally biased region" description="Polar residues" evidence="2">
    <location>
        <begin position="397"/>
        <end position="408"/>
    </location>
</feature>
<organism evidence="3 4">
    <name type="scientific">Anncaliia algerae PRA339</name>
    <dbReference type="NCBI Taxonomy" id="1288291"/>
    <lineage>
        <taxon>Eukaryota</taxon>
        <taxon>Fungi</taxon>
        <taxon>Fungi incertae sedis</taxon>
        <taxon>Microsporidia</taxon>
        <taxon>Tubulinosematoidea</taxon>
        <taxon>Tubulinosematidae</taxon>
        <taxon>Anncaliia</taxon>
    </lineage>
</organism>